<evidence type="ECO:0000256" key="10">
    <source>
        <dbReference type="ARBA" id="ARBA00023303"/>
    </source>
</evidence>
<evidence type="ECO:0000259" key="12">
    <source>
        <dbReference type="Pfam" id="PF07885"/>
    </source>
</evidence>
<sequence>MLRRIERRGLARLGLSDLFYALMTMRVIALLGLMALGIALMNLAFGTVYWLIGGIGGARPGDYGDAVFFSVQTFSTTGYGVLYPKTVLANSVASVEIIIGLLSTALATGLLFARLSRPQARVMFSRLAVIHEIGGVPTLSFRVANRRRNALTNAEMTISILRDEVEPEGGNTRRLIDLDLVRTRTPALALSWSVMHRITETSPLHGLAADDLAAAHWVFICVLTGLDDTLLSTVAARHIYNFSDIKFGSRFADIFDRAPDGSFAIDYTKFHEIEE</sequence>
<dbReference type="InterPro" id="IPR013099">
    <property type="entry name" value="K_chnl_dom"/>
</dbReference>
<dbReference type="SUPFAM" id="SSF81296">
    <property type="entry name" value="E set domains"/>
    <property type="match status" value="1"/>
</dbReference>
<feature type="domain" description="Inward rectifier potassium channel C-terminal" evidence="13">
    <location>
        <begin position="122"/>
        <end position="274"/>
    </location>
</feature>
<dbReference type="Gene3D" id="1.10.287.70">
    <property type="match status" value="1"/>
</dbReference>
<dbReference type="Pfam" id="PF07885">
    <property type="entry name" value="Ion_trans_2"/>
    <property type="match status" value="1"/>
</dbReference>
<feature type="transmembrane region" description="Helical" evidence="11">
    <location>
        <begin position="92"/>
        <end position="113"/>
    </location>
</feature>
<reference evidence="14 15" key="1">
    <citation type="submission" date="2023-11" db="EMBL/GenBank/DDBJ databases">
        <title>MicrobeMod: A computational toolkit for identifying prokaryotic methylation and restriction-modification with nanopore sequencing.</title>
        <authorList>
            <person name="Crits-Christoph A."/>
            <person name="Kang S.C."/>
            <person name="Lee H."/>
            <person name="Ostrov N."/>
        </authorList>
    </citation>
    <scope>NUCLEOTIDE SEQUENCE [LARGE SCALE GENOMIC DNA]</scope>
    <source>
        <strain evidence="14 15">DSMZ 700</strain>
    </source>
</reference>
<evidence type="ECO:0000256" key="6">
    <source>
        <dbReference type="ARBA" id="ARBA00022958"/>
    </source>
</evidence>
<keyword evidence="5" id="KW-0851">Voltage-gated channel</keyword>
<evidence type="ECO:0000259" key="13">
    <source>
        <dbReference type="Pfam" id="PF17655"/>
    </source>
</evidence>
<dbReference type="PANTHER" id="PTHR11767">
    <property type="entry name" value="INWARD RECTIFIER POTASSIUM CHANNEL"/>
    <property type="match status" value="1"/>
</dbReference>
<dbReference type="SUPFAM" id="SSF81324">
    <property type="entry name" value="Voltage-gated potassium channels"/>
    <property type="match status" value="1"/>
</dbReference>
<accession>A0AAW9DTQ1</accession>
<feature type="domain" description="Potassium channel" evidence="12">
    <location>
        <begin position="39"/>
        <end position="115"/>
    </location>
</feature>
<dbReference type="EMBL" id="JAWXYB010000018">
    <property type="protein sequence ID" value="MDX5932078.1"/>
    <property type="molecule type" value="Genomic_DNA"/>
</dbReference>
<evidence type="ECO:0000256" key="5">
    <source>
        <dbReference type="ARBA" id="ARBA00022882"/>
    </source>
</evidence>
<protein>
    <submittedName>
        <fullName evidence="14">Ion channel</fullName>
    </submittedName>
</protein>
<dbReference type="Gene3D" id="2.60.40.1400">
    <property type="entry name" value="G protein-activated inward rectifier potassium channel 1"/>
    <property type="match status" value="1"/>
</dbReference>
<keyword evidence="8" id="KW-0406">Ion transport</keyword>
<evidence type="ECO:0000256" key="8">
    <source>
        <dbReference type="ARBA" id="ARBA00023065"/>
    </source>
</evidence>
<dbReference type="GO" id="GO:0034765">
    <property type="term" value="P:regulation of monoatomic ion transmembrane transport"/>
    <property type="evidence" value="ECO:0007669"/>
    <property type="project" value="TreeGrafter"/>
</dbReference>
<keyword evidence="10" id="KW-0407">Ion channel</keyword>
<dbReference type="AlphaFoldDB" id="A0AAW9DTQ1"/>
<evidence type="ECO:0000256" key="1">
    <source>
        <dbReference type="ARBA" id="ARBA00004141"/>
    </source>
</evidence>
<evidence type="ECO:0000256" key="11">
    <source>
        <dbReference type="SAM" id="Phobius"/>
    </source>
</evidence>
<keyword evidence="6" id="KW-0630">Potassium</keyword>
<keyword evidence="15" id="KW-1185">Reference proteome</keyword>
<proteinExistence type="predicted"/>
<dbReference type="InterPro" id="IPR016449">
    <property type="entry name" value="K_chnl_inward-rec_Kir"/>
</dbReference>
<dbReference type="GO" id="GO:1990573">
    <property type="term" value="P:potassium ion import across plasma membrane"/>
    <property type="evidence" value="ECO:0007669"/>
    <property type="project" value="TreeGrafter"/>
</dbReference>
<dbReference type="RefSeq" id="WP_319614926.1">
    <property type="nucleotide sequence ID" value="NZ_JAWXYB010000018.1"/>
</dbReference>
<dbReference type="GO" id="GO:0005242">
    <property type="term" value="F:inward rectifier potassium channel activity"/>
    <property type="evidence" value="ECO:0007669"/>
    <property type="project" value="InterPro"/>
</dbReference>
<evidence type="ECO:0000256" key="2">
    <source>
        <dbReference type="ARBA" id="ARBA00022448"/>
    </source>
</evidence>
<evidence type="ECO:0000256" key="4">
    <source>
        <dbReference type="ARBA" id="ARBA00022692"/>
    </source>
</evidence>
<evidence type="ECO:0000313" key="15">
    <source>
        <dbReference type="Proteomes" id="UP001279553"/>
    </source>
</evidence>
<dbReference type="Proteomes" id="UP001279553">
    <property type="component" value="Unassembled WGS sequence"/>
</dbReference>
<dbReference type="InterPro" id="IPR041647">
    <property type="entry name" value="IRK_C"/>
</dbReference>
<comment type="subcellular location">
    <subcellularLocation>
        <location evidence="1">Membrane</location>
        <topology evidence="1">Multi-pass membrane protein</topology>
    </subcellularLocation>
</comment>
<keyword evidence="4 11" id="KW-0812">Transmembrane</keyword>
<keyword evidence="9 11" id="KW-0472">Membrane</keyword>
<evidence type="ECO:0000313" key="14">
    <source>
        <dbReference type="EMBL" id="MDX5932078.1"/>
    </source>
</evidence>
<comment type="caution">
    <text evidence="14">The sequence shown here is derived from an EMBL/GenBank/DDBJ whole genome shotgun (WGS) entry which is preliminary data.</text>
</comment>
<feature type="transmembrane region" description="Helical" evidence="11">
    <location>
        <begin position="27"/>
        <end position="52"/>
    </location>
</feature>
<dbReference type="InterPro" id="IPR013518">
    <property type="entry name" value="K_chnl_inward-rec_Kir_cyto"/>
</dbReference>
<dbReference type="GO" id="GO:0005886">
    <property type="term" value="C:plasma membrane"/>
    <property type="evidence" value="ECO:0007669"/>
    <property type="project" value="TreeGrafter"/>
</dbReference>
<keyword evidence="3" id="KW-0633">Potassium transport</keyword>
<evidence type="ECO:0000256" key="3">
    <source>
        <dbReference type="ARBA" id="ARBA00022538"/>
    </source>
</evidence>
<dbReference type="PRINTS" id="PR01320">
    <property type="entry name" value="KIRCHANNEL"/>
</dbReference>
<dbReference type="InterPro" id="IPR014756">
    <property type="entry name" value="Ig_E-set"/>
</dbReference>
<dbReference type="Pfam" id="PF17655">
    <property type="entry name" value="IRK_C"/>
    <property type="match status" value="1"/>
</dbReference>
<keyword evidence="2" id="KW-0813">Transport</keyword>
<name>A0AAW9DTQ1_ACIAO</name>
<evidence type="ECO:0000256" key="9">
    <source>
        <dbReference type="ARBA" id="ARBA00023136"/>
    </source>
</evidence>
<gene>
    <name evidence="14" type="ORF">SIL87_15075</name>
</gene>
<evidence type="ECO:0000256" key="7">
    <source>
        <dbReference type="ARBA" id="ARBA00022989"/>
    </source>
</evidence>
<dbReference type="GO" id="GO:0034702">
    <property type="term" value="C:monoatomic ion channel complex"/>
    <property type="evidence" value="ECO:0007669"/>
    <property type="project" value="UniProtKB-KW"/>
</dbReference>
<dbReference type="PANTHER" id="PTHR11767:SF102">
    <property type="entry name" value="INWARDLY RECTIFYING POTASSIUM CHANNEL 1, ISOFORM F"/>
    <property type="match status" value="1"/>
</dbReference>
<organism evidence="14 15">
    <name type="scientific">Acidiphilium acidophilum</name>
    <name type="common">Thiobacillus acidophilus</name>
    <dbReference type="NCBI Taxonomy" id="76588"/>
    <lineage>
        <taxon>Bacteria</taxon>
        <taxon>Pseudomonadati</taxon>
        <taxon>Pseudomonadota</taxon>
        <taxon>Alphaproteobacteria</taxon>
        <taxon>Acetobacterales</taxon>
        <taxon>Acidocellaceae</taxon>
        <taxon>Acidiphilium</taxon>
    </lineage>
</organism>
<keyword evidence="7 11" id="KW-1133">Transmembrane helix</keyword>